<feature type="region of interest" description="Disordered" evidence="1">
    <location>
        <begin position="1"/>
        <end position="31"/>
    </location>
</feature>
<organism evidence="2 3">
    <name type="scientific">Streptomyces virginiae</name>
    <name type="common">Streptomyces cinnamonensis</name>
    <dbReference type="NCBI Taxonomy" id="1961"/>
    <lineage>
        <taxon>Bacteria</taxon>
        <taxon>Bacillati</taxon>
        <taxon>Actinomycetota</taxon>
        <taxon>Actinomycetes</taxon>
        <taxon>Kitasatosporales</taxon>
        <taxon>Streptomycetaceae</taxon>
        <taxon>Streptomyces</taxon>
    </lineage>
</organism>
<gene>
    <name evidence="2" type="ORF">Scinn_06160</name>
</gene>
<accession>A0ABQ3NEG7</accession>
<protein>
    <recommendedName>
        <fullName evidence="4">Deoxyxylulose-5-phosphate synthase</fullName>
    </recommendedName>
</protein>
<sequence>MRKPAYRGGMAGEQQHAHERVAPQAGHEQQTCPACGLSVDTVVRRRKSLGVFIPVWSRGPCRNPDCTDYADAEHGER</sequence>
<proteinExistence type="predicted"/>
<comment type="caution">
    <text evidence="2">The sequence shown here is derived from an EMBL/GenBank/DDBJ whole genome shotgun (WGS) entry which is preliminary data.</text>
</comment>
<evidence type="ECO:0008006" key="4">
    <source>
        <dbReference type="Google" id="ProtNLM"/>
    </source>
</evidence>
<dbReference type="Proteomes" id="UP000660554">
    <property type="component" value="Unassembled WGS sequence"/>
</dbReference>
<reference evidence="3" key="1">
    <citation type="submission" date="2020-09" db="EMBL/GenBank/DDBJ databases">
        <title>Whole genome shotgun sequence of Streptomyces cinnamonensis NBRC 15873.</title>
        <authorList>
            <person name="Komaki H."/>
            <person name="Tamura T."/>
        </authorList>
    </citation>
    <scope>NUCLEOTIDE SEQUENCE [LARGE SCALE GENOMIC DNA]</scope>
    <source>
        <strain evidence="3">NBRC 15873</strain>
    </source>
</reference>
<evidence type="ECO:0000256" key="1">
    <source>
        <dbReference type="SAM" id="MobiDB-lite"/>
    </source>
</evidence>
<evidence type="ECO:0000313" key="3">
    <source>
        <dbReference type="Proteomes" id="UP000660554"/>
    </source>
</evidence>
<evidence type="ECO:0000313" key="2">
    <source>
        <dbReference type="EMBL" id="GHI11153.1"/>
    </source>
</evidence>
<name>A0ABQ3NEG7_STRVG</name>
<dbReference type="EMBL" id="BNDV01000002">
    <property type="protein sequence ID" value="GHI11153.1"/>
    <property type="molecule type" value="Genomic_DNA"/>
</dbReference>
<keyword evidence="3" id="KW-1185">Reference proteome</keyword>